<name>A0A6J8ABK4_MYTCO</name>
<keyword evidence="2" id="KW-0472">Membrane</keyword>
<dbReference type="OrthoDB" id="428577at2759"/>
<keyword evidence="1" id="KW-0560">Oxidoreductase</keyword>
<accession>A0A6J8ABK4</accession>
<keyword evidence="2" id="KW-0812">Transmembrane</keyword>
<dbReference type="PANTHER" id="PTHR11781">
    <property type="entry name" value="IODOTHYRONINE DEIODINASE"/>
    <property type="match status" value="1"/>
</dbReference>
<comment type="function">
    <text evidence="1">Responsible for the deiodination of T4 (3,5,3',5'-tetraiodothyronine).</text>
</comment>
<gene>
    <name evidence="3" type="ORF">MCOR_5279</name>
</gene>
<dbReference type="Pfam" id="PF00837">
    <property type="entry name" value="T4_deiodinase"/>
    <property type="match status" value="2"/>
</dbReference>
<evidence type="ECO:0000256" key="1">
    <source>
        <dbReference type="RuleBase" id="RU000676"/>
    </source>
</evidence>
<dbReference type="GO" id="GO:0042403">
    <property type="term" value="P:thyroid hormone metabolic process"/>
    <property type="evidence" value="ECO:0007669"/>
    <property type="project" value="TreeGrafter"/>
</dbReference>
<dbReference type="InterPro" id="IPR000643">
    <property type="entry name" value="Iodothyronine_deiodinase"/>
</dbReference>
<protein>
    <recommendedName>
        <fullName evidence="1">Iodothyronine deiodinase</fullName>
    </recommendedName>
</protein>
<feature type="transmembrane region" description="Helical" evidence="2">
    <location>
        <begin position="130"/>
        <end position="150"/>
    </location>
</feature>
<dbReference type="Gene3D" id="3.40.30.10">
    <property type="entry name" value="Glutaredoxin"/>
    <property type="match status" value="2"/>
</dbReference>
<dbReference type="GO" id="GO:0004800">
    <property type="term" value="F:thyroxine 5'-deiodinase activity"/>
    <property type="evidence" value="ECO:0007669"/>
    <property type="project" value="InterPro"/>
</dbReference>
<keyword evidence="1" id="KW-0893">Thyroid hormones biosynthesis</keyword>
<comment type="similarity">
    <text evidence="1">Belongs to the iodothyronine deiodinase family.</text>
</comment>
<organism evidence="3 4">
    <name type="scientific">Mytilus coruscus</name>
    <name type="common">Sea mussel</name>
    <dbReference type="NCBI Taxonomy" id="42192"/>
    <lineage>
        <taxon>Eukaryota</taxon>
        <taxon>Metazoa</taxon>
        <taxon>Spiralia</taxon>
        <taxon>Lophotrochozoa</taxon>
        <taxon>Mollusca</taxon>
        <taxon>Bivalvia</taxon>
        <taxon>Autobranchia</taxon>
        <taxon>Pteriomorphia</taxon>
        <taxon>Mytilida</taxon>
        <taxon>Mytiloidea</taxon>
        <taxon>Mytilidae</taxon>
        <taxon>Mytilinae</taxon>
        <taxon>Mytilus</taxon>
    </lineage>
</organism>
<dbReference type="AlphaFoldDB" id="A0A6J8ABK4"/>
<keyword evidence="2" id="KW-1133">Transmembrane helix</keyword>
<keyword evidence="1" id="KW-0712">Selenocysteine</keyword>
<sequence length="306" mass="35273">MIHEFASVADFVLIYVREAHPLDGWNVRGPKYEDMLQHKSLEERIEAAKLLRKEGIDCPILVDTMDNKTCLAYGAFPERYYIIHNRKVVLANGLGPQFYSPQDVKENCRLCSDTLMNYSSMRKQTMKSRYIYNLTVLVKCFKAVFFITLATTLRSLPGIGILVKRRMACKSKQINGPELNPIISIKTFKQVLQKHLWEIVYKKAEVGKSAINTTVYNIESKSFNLERFKEMIREFASVADFVLIYVREAHPLDGWNISGPKYEDMLQHKSLEERIEAAKLLRREGIDCPILVDTMDDKTCLAYGIT</sequence>
<dbReference type="GO" id="GO:0042446">
    <property type="term" value="P:hormone biosynthetic process"/>
    <property type="evidence" value="ECO:0007669"/>
    <property type="project" value="UniProtKB-KW"/>
</dbReference>
<reference evidence="3 4" key="1">
    <citation type="submission" date="2020-06" db="EMBL/GenBank/DDBJ databases">
        <authorList>
            <person name="Li R."/>
            <person name="Bekaert M."/>
        </authorList>
    </citation>
    <scope>NUCLEOTIDE SEQUENCE [LARGE SCALE GENOMIC DNA]</scope>
    <source>
        <strain evidence="4">wild</strain>
    </source>
</reference>
<keyword evidence="4" id="KW-1185">Reference proteome</keyword>
<evidence type="ECO:0000256" key="2">
    <source>
        <dbReference type="SAM" id="Phobius"/>
    </source>
</evidence>
<dbReference type="PANTHER" id="PTHR11781:SF22">
    <property type="entry name" value="TYPE I IODOTHYRONINE DEIODINASE"/>
    <property type="match status" value="1"/>
</dbReference>
<proteinExistence type="inferred from homology"/>
<dbReference type="EMBL" id="CACVKT020000934">
    <property type="protein sequence ID" value="CAC5364108.1"/>
    <property type="molecule type" value="Genomic_DNA"/>
</dbReference>
<dbReference type="Proteomes" id="UP000507470">
    <property type="component" value="Unassembled WGS sequence"/>
</dbReference>
<evidence type="ECO:0000313" key="3">
    <source>
        <dbReference type="EMBL" id="CAC5364108.1"/>
    </source>
</evidence>
<evidence type="ECO:0000313" key="4">
    <source>
        <dbReference type="Proteomes" id="UP000507470"/>
    </source>
</evidence>